<keyword evidence="1 2" id="KW-0694">RNA-binding</keyword>
<dbReference type="AlphaFoldDB" id="A0ABD3SRF5"/>
<dbReference type="InterPro" id="IPR035979">
    <property type="entry name" value="RBD_domain_sf"/>
</dbReference>
<evidence type="ECO:0000256" key="2">
    <source>
        <dbReference type="PROSITE-ProRule" id="PRU00176"/>
    </source>
</evidence>
<evidence type="ECO:0000313" key="6">
    <source>
        <dbReference type="EMBL" id="KAL3826848.1"/>
    </source>
</evidence>
<dbReference type="SUPFAM" id="SSF54928">
    <property type="entry name" value="RNA-binding domain, RBD"/>
    <property type="match status" value="3"/>
</dbReference>
<feature type="chain" id="PRO_5044841549" description="RRM domain-containing protein" evidence="4">
    <location>
        <begin position="20"/>
        <end position="373"/>
    </location>
</feature>
<dbReference type="EMBL" id="JALLPB020000013">
    <property type="protein sequence ID" value="KAL3826848.1"/>
    <property type="molecule type" value="Genomic_DNA"/>
</dbReference>
<feature type="domain" description="RRM" evidence="5">
    <location>
        <begin position="75"/>
        <end position="153"/>
    </location>
</feature>
<feature type="region of interest" description="Disordered" evidence="3">
    <location>
        <begin position="337"/>
        <end position="373"/>
    </location>
</feature>
<feature type="domain" description="RRM" evidence="5">
    <location>
        <begin position="263"/>
        <end position="340"/>
    </location>
</feature>
<evidence type="ECO:0000256" key="4">
    <source>
        <dbReference type="SAM" id="SignalP"/>
    </source>
</evidence>
<dbReference type="InterPro" id="IPR052462">
    <property type="entry name" value="SLIRP/GR-RBP-like"/>
</dbReference>
<evidence type="ECO:0000259" key="5">
    <source>
        <dbReference type="PROSITE" id="PS50102"/>
    </source>
</evidence>
<dbReference type="InterPro" id="IPR000504">
    <property type="entry name" value="RRM_dom"/>
</dbReference>
<evidence type="ECO:0000256" key="1">
    <source>
        <dbReference type="ARBA" id="ARBA00022884"/>
    </source>
</evidence>
<dbReference type="PANTHER" id="PTHR48027">
    <property type="entry name" value="HETEROGENEOUS NUCLEAR RIBONUCLEOPROTEIN 87F-RELATED"/>
    <property type="match status" value="1"/>
</dbReference>
<keyword evidence="7" id="KW-1185">Reference proteome</keyword>
<proteinExistence type="predicted"/>
<dbReference type="FunFam" id="3.30.70.330:FF:001150">
    <property type="entry name" value="RNP-1 like RNA-binding protein"/>
    <property type="match status" value="1"/>
</dbReference>
<feature type="domain" description="RRM" evidence="5">
    <location>
        <begin position="175"/>
        <end position="251"/>
    </location>
</feature>
<sequence>MNLDRAFVLLLASIGAVSGFTPSSRVSFSVSSSQSSSRVAFAPRVRALLSEVDQATETSVAASSDEPAAEPAFDATIYVGNISFDTNEKDIRDAFAAYGSVSKVQVPTDKNTGRARGFAFVSMSDAKEHAAAIAALNESDLGGRTIYVSESLPKDKVAEKKKRDPKKKTYISSGTKIYVGNLNFDTTSEEVQAAFAEYGDVKDCFVPTDYDGNPRGFGFVTMDEESALKAIEGLDGTELGGRTLNVKKSLPKGTKSKTDANEVKLYVGNLSWGTEESALRELFEEYGKVVDCYLPVDKETGQHRGFAFVTMDPNDALRAADETDGYELDGRILRVNEAQPKGSGRQYNNYNDGYDGGDAYDGSGDGTWGNDNY</sequence>
<dbReference type="Pfam" id="PF00076">
    <property type="entry name" value="RRM_1"/>
    <property type="match status" value="3"/>
</dbReference>
<dbReference type="GO" id="GO:0003723">
    <property type="term" value="F:RNA binding"/>
    <property type="evidence" value="ECO:0007669"/>
    <property type="project" value="UniProtKB-UniRule"/>
</dbReference>
<accession>A0ABD3SRF5</accession>
<reference evidence="6 7" key="1">
    <citation type="submission" date="2024-10" db="EMBL/GenBank/DDBJ databases">
        <title>Updated reference genomes for cyclostephanoid diatoms.</title>
        <authorList>
            <person name="Roberts W.R."/>
            <person name="Alverson A.J."/>
        </authorList>
    </citation>
    <scope>NUCLEOTIDE SEQUENCE [LARGE SCALE GENOMIC DNA]</scope>
    <source>
        <strain evidence="6 7">AJA228-03</strain>
    </source>
</reference>
<dbReference type="CDD" id="cd00590">
    <property type="entry name" value="RRM_SF"/>
    <property type="match status" value="1"/>
</dbReference>
<dbReference type="Proteomes" id="UP001530377">
    <property type="component" value="Unassembled WGS sequence"/>
</dbReference>
<dbReference type="SMART" id="SM00360">
    <property type="entry name" value="RRM"/>
    <property type="match status" value="3"/>
</dbReference>
<evidence type="ECO:0000256" key="3">
    <source>
        <dbReference type="SAM" id="MobiDB-lite"/>
    </source>
</evidence>
<organism evidence="6 7">
    <name type="scientific">Cyclostephanos tholiformis</name>
    <dbReference type="NCBI Taxonomy" id="382380"/>
    <lineage>
        <taxon>Eukaryota</taxon>
        <taxon>Sar</taxon>
        <taxon>Stramenopiles</taxon>
        <taxon>Ochrophyta</taxon>
        <taxon>Bacillariophyta</taxon>
        <taxon>Coscinodiscophyceae</taxon>
        <taxon>Thalassiosirophycidae</taxon>
        <taxon>Stephanodiscales</taxon>
        <taxon>Stephanodiscaceae</taxon>
        <taxon>Cyclostephanos</taxon>
    </lineage>
</organism>
<dbReference type="PROSITE" id="PS50102">
    <property type="entry name" value="RRM"/>
    <property type="match status" value="3"/>
</dbReference>
<dbReference type="Gene3D" id="3.30.70.330">
    <property type="match status" value="3"/>
</dbReference>
<dbReference type="InterPro" id="IPR012677">
    <property type="entry name" value="Nucleotide-bd_a/b_plait_sf"/>
</dbReference>
<comment type="caution">
    <text evidence="6">The sequence shown here is derived from an EMBL/GenBank/DDBJ whole genome shotgun (WGS) entry which is preliminary data.</text>
</comment>
<name>A0ABD3SRF5_9STRA</name>
<feature type="signal peptide" evidence="4">
    <location>
        <begin position="1"/>
        <end position="19"/>
    </location>
</feature>
<protein>
    <recommendedName>
        <fullName evidence="5">RRM domain-containing protein</fullName>
    </recommendedName>
</protein>
<gene>
    <name evidence="6" type="ORF">ACHAXA_005690</name>
</gene>
<keyword evidence="4" id="KW-0732">Signal</keyword>
<evidence type="ECO:0000313" key="7">
    <source>
        <dbReference type="Proteomes" id="UP001530377"/>
    </source>
</evidence>